<feature type="compositionally biased region" description="Polar residues" evidence="1">
    <location>
        <begin position="71"/>
        <end position="83"/>
    </location>
</feature>
<sequence>MVHLELAKNKIIYAPFDLCAKTIDDDIFPSIQSTNATPVVSKINDLEIQVLDEKLVLVVDHGKPMKMKVTNEASASKPNTSIGDQLVESDEDEVELPDDETSRYMALTGGGGFLEDDLDFYDGYEA</sequence>
<organism evidence="2 3">
    <name type="scientific">Tanacetum coccineum</name>
    <dbReference type="NCBI Taxonomy" id="301880"/>
    <lineage>
        <taxon>Eukaryota</taxon>
        <taxon>Viridiplantae</taxon>
        <taxon>Streptophyta</taxon>
        <taxon>Embryophyta</taxon>
        <taxon>Tracheophyta</taxon>
        <taxon>Spermatophyta</taxon>
        <taxon>Magnoliopsida</taxon>
        <taxon>eudicotyledons</taxon>
        <taxon>Gunneridae</taxon>
        <taxon>Pentapetalae</taxon>
        <taxon>asterids</taxon>
        <taxon>campanulids</taxon>
        <taxon>Asterales</taxon>
        <taxon>Asteraceae</taxon>
        <taxon>Asteroideae</taxon>
        <taxon>Anthemideae</taxon>
        <taxon>Anthemidinae</taxon>
        <taxon>Tanacetum</taxon>
    </lineage>
</organism>
<keyword evidence="3" id="KW-1185">Reference proteome</keyword>
<comment type="caution">
    <text evidence="2">The sequence shown here is derived from an EMBL/GenBank/DDBJ whole genome shotgun (WGS) entry which is preliminary data.</text>
</comment>
<evidence type="ECO:0000313" key="2">
    <source>
        <dbReference type="EMBL" id="GJT31941.1"/>
    </source>
</evidence>
<feature type="compositionally biased region" description="Acidic residues" evidence="1">
    <location>
        <begin position="87"/>
        <end position="98"/>
    </location>
</feature>
<protein>
    <submittedName>
        <fullName evidence="2">Uncharacterized protein</fullName>
    </submittedName>
</protein>
<feature type="region of interest" description="Disordered" evidence="1">
    <location>
        <begin position="68"/>
        <end position="98"/>
    </location>
</feature>
<name>A0ABQ5CXY3_9ASTR</name>
<reference evidence="2" key="2">
    <citation type="submission" date="2022-01" db="EMBL/GenBank/DDBJ databases">
        <authorList>
            <person name="Yamashiro T."/>
            <person name="Shiraishi A."/>
            <person name="Satake H."/>
            <person name="Nakayama K."/>
        </authorList>
    </citation>
    <scope>NUCLEOTIDE SEQUENCE</scope>
</reference>
<dbReference type="EMBL" id="BQNB010014750">
    <property type="protein sequence ID" value="GJT31941.1"/>
    <property type="molecule type" value="Genomic_DNA"/>
</dbReference>
<evidence type="ECO:0000256" key="1">
    <source>
        <dbReference type="SAM" id="MobiDB-lite"/>
    </source>
</evidence>
<accession>A0ABQ5CXY3</accession>
<gene>
    <name evidence="2" type="ORF">Tco_0922360</name>
</gene>
<reference evidence="2" key="1">
    <citation type="journal article" date="2022" name="Int. J. Mol. Sci.">
        <title>Draft Genome of Tanacetum Coccineum: Genomic Comparison of Closely Related Tanacetum-Family Plants.</title>
        <authorList>
            <person name="Yamashiro T."/>
            <person name="Shiraishi A."/>
            <person name="Nakayama K."/>
            <person name="Satake H."/>
        </authorList>
    </citation>
    <scope>NUCLEOTIDE SEQUENCE</scope>
</reference>
<dbReference type="Proteomes" id="UP001151760">
    <property type="component" value="Unassembled WGS sequence"/>
</dbReference>
<proteinExistence type="predicted"/>
<evidence type="ECO:0000313" key="3">
    <source>
        <dbReference type="Proteomes" id="UP001151760"/>
    </source>
</evidence>